<evidence type="ECO:0000256" key="1">
    <source>
        <dbReference type="SAM" id="Phobius"/>
    </source>
</evidence>
<comment type="caution">
    <text evidence="2">The sequence shown here is derived from an EMBL/GenBank/DDBJ whole genome shotgun (WGS) entry which is preliminary data.</text>
</comment>
<dbReference type="Proteomes" id="UP000820818">
    <property type="component" value="Linkage Group LG3"/>
</dbReference>
<gene>
    <name evidence="2" type="ORF">GHT06_012428</name>
</gene>
<keyword evidence="1" id="KW-0812">Transmembrane</keyword>
<feature type="transmembrane region" description="Helical" evidence="1">
    <location>
        <begin position="28"/>
        <end position="47"/>
    </location>
</feature>
<evidence type="ECO:0000313" key="3">
    <source>
        <dbReference type="Proteomes" id="UP000820818"/>
    </source>
</evidence>
<evidence type="ECO:0000313" key="2">
    <source>
        <dbReference type="EMBL" id="KAI9561470.1"/>
    </source>
</evidence>
<dbReference type="AlphaFoldDB" id="A0AAD5LGA2"/>
<accession>A0AAD5LGA2</accession>
<keyword evidence="3" id="KW-1185">Reference proteome</keyword>
<dbReference type="EMBL" id="WJBH02000003">
    <property type="protein sequence ID" value="KAI9561470.1"/>
    <property type="molecule type" value="Genomic_DNA"/>
</dbReference>
<protein>
    <submittedName>
        <fullName evidence="2">Uncharacterized protein</fullName>
    </submittedName>
</protein>
<organism evidence="2 3">
    <name type="scientific">Daphnia sinensis</name>
    <dbReference type="NCBI Taxonomy" id="1820382"/>
    <lineage>
        <taxon>Eukaryota</taxon>
        <taxon>Metazoa</taxon>
        <taxon>Ecdysozoa</taxon>
        <taxon>Arthropoda</taxon>
        <taxon>Crustacea</taxon>
        <taxon>Branchiopoda</taxon>
        <taxon>Diplostraca</taxon>
        <taxon>Cladocera</taxon>
        <taxon>Anomopoda</taxon>
        <taxon>Daphniidae</taxon>
        <taxon>Daphnia</taxon>
        <taxon>Daphnia similis group</taxon>
    </lineage>
</organism>
<name>A0AAD5LGA2_9CRUS</name>
<sequence>MQNQCRARMREKGAVEGKKTTKVLSPPFFTFLSFLFPRLFLTMLFLLSCKS</sequence>
<proteinExistence type="predicted"/>
<keyword evidence="1" id="KW-1133">Transmembrane helix</keyword>
<reference evidence="2 3" key="1">
    <citation type="submission" date="2022-05" db="EMBL/GenBank/DDBJ databases">
        <title>A multi-omics perspective on studying reproductive biology in Daphnia sinensis.</title>
        <authorList>
            <person name="Jia J."/>
        </authorList>
    </citation>
    <scope>NUCLEOTIDE SEQUENCE [LARGE SCALE GENOMIC DNA]</scope>
    <source>
        <strain evidence="2 3">WSL</strain>
    </source>
</reference>
<keyword evidence="1" id="KW-0472">Membrane</keyword>